<dbReference type="InterPro" id="IPR029033">
    <property type="entry name" value="His_PPase_superfam"/>
</dbReference>
<proteinExistence type="predicted"/>
<gene>
    <name evidence="1" type="ORF">ACFFTL_17995</name>
</gene>
<dbReference type="EMBL" id="JBHMCG010000078">
    <property type="protein sequence ID" value="MFB9574144.1"/>
    <property type="molecule type" value="Genomic_DNA"/>
</dbReference>
<dbReference type="Proteomes" id="UP001589710">
    <property type="component" value="Unassembled WGS sequence"/>
</dbReference>
<dbReference type="Pfam" id="PF00300">
    <property type="entry name" value="His_Phos_1"/>
    <property type="match status" value="1"/>
</dbReference>
<accession>A0ABV5R8H4</accession>
<reference evidence="1 2" key="1">
    <citation type="submission" date="2024-09" db="EMBL/GenBank/DDBJ databases">
        <authorList>
            <person name="Sun Q."/>
            <person name="Mori K."/>
        </authorList>
    </citation>
    <scope>NUCLEOTIDE SEQUENCE [LARGE SCALE GENOMIC DNA]</scope>
    <source>
        <strain evidence="1 2">JCM 3331</strain>
    </source>
</reference>
<keyword evidence="2" id="KW-1185">Reference proteome</keyword>
<evidence type="ECO:0000313" key="1">
    <source>
        <dbReference type="EMBL" id="MFB9574144.1"/>
    </source>
</evidence>
<dbReference type="SUPFAM" id="SSF53254">
    <property type="entry name" value="Phosphoglycerate mutase-like"/>
    <property type="match status" value="1"/>
</dbReference>
<dbReference type="RefSeq" id="WP_345519229.1">
    <property type="nucleotide sequence ID" value="NZ_BAAAXD010000053.1"/>
</dbReference>
<sequence>MLISPALNAALREARFDGDAPLDASGVRRARAAADAVPAADRRVCGADERCAGTAEALGLRSEPEPSLRGWDLGRWSGQRLAEVSEAEPEAVSDWLSGPSAAPHGGESLLDLCTRVGGWLDSLHRDGAGDGRVIAVVEPAVVRAAIVHALGLPPQAFWRLDVAPLTLTELSGRSGRWNLRCGRSLSTGTVAP</sequence>
<comment type="caution">
    <text evidence="1">The sequence shown here is derived from an EMBL/GenBank/DDBJ whole genome shotgun (WGS) entry which is preliminary data.</text>
</comment>
<name>A0ABV5R8H4_9ACTN</name>
<dbReference type="Gene3D" id="3.40.50.1240">
    <property type="entry name" value="Phosphoglycerate mutase-like"/>
    <property type="match status" value="1"/>
</dbReference>
<evidence type="ECO:0000313" key="2">
    <source>
        <dbReference type="Proteomes" id="UP001589710"/>
    </source>
</evidence>
<organism evidence="1 2">
    <name type="scientific">Streptomyces yanii</name>
    <dbReference type="NCBI Taxonomy" id="78510"/>
    <lineage>
        <taxon>Bacteria</taxon>
        <taxon>Bacillati</taxon>
        <taxon>Actinomycetota</taxon>
        <taxon>Actinomycetes</taxon>
        <taxon>Kitasatosporales</taxon>
        <taxon>Streptomycetaceae</taxon>
        <taxon>Streptomyces</taxon>
    </lineage>
</organism>
<protein>
    <submittedName>
        <fullName evidence="1">Histidine phosphatase family protein</fullName>
    </submittedName>
</protein>
<dbReference type="InterPro" id="IPR013078">
    <property type="entry name" value="His_Pase_superF_clade-1"/>
</dbReference>